<keyword evidence="1" id="KW-1185">Reference proteome</keyword>
<dbReference type="AlphaFoldDB" id="A0A914PL50"/>
<evidence type="ECO:0000313" key="1">
    <source>
        <dbReference type="Proteomes" id="UP000887578"/>
    </source>
</evidence>
<reference evidence="2" key="1">
    <citation type="submission" date="2022-11" db="UniProtKB">
        <authorList>
            <consortium name="WormBaseParasite"/>
        </authorList>
    </citation>
    <scope>IDENTIFICATION</scope>
</reference>
<dbReference type="Proteomes" id="UP000887578">
    <property type="component" value="Unplaced"/>
</dbReference>
<proteinExistence type="predicted"/>
<dbReference type="WBParaSite" id="PDA_v2.g16557.t1">
    <property type="protein sequence ID" value="PDA_v2.g16557.t1"/>
    <property type="gene ID" value="PDA_v2.g16557"/>
</dbReference>
<name>A0A914PL50_9BILA</name>
<organism evidence="1 2">
    <name type="scientific">Panagrolaimus davidi</name>
    <dbReference type="NCBI Taxonomy" id="227884"/>
    <lineage>
        <taxon>Eukaryota</taxon>
        <taxon>Metazoa</taxon>
        <taxon>Ecdysozoa</taxon>
        <taxon>Nematoda</taxon>
        <taxon>Chromadorea</taxon>
        <taxon>Rhabditida</taxon>
        <taxon>Tylenchina</taxon>
        <taxon>Panagrolaimomorpha</taxon>
        <taxon>Panagrolaimoidea</taxon>
        <taxon>Panagrolaimidae</taxon>
        <taxon>Panagrolaimus</taxon>
    </lineage>
</organism>
<protein>
    <submittedName>
        <fullName evidence="2">Uncharacterized protein</fullName>
    </submittedName>
</protein>
<accession>A0A914PL50</accession>
<sequence length="181" mass="21068">MKLITLDRSKNVTYFGECKLQFNGIEKSLNFKMLDKVPVETITVTYSRIFVRRNNLLCCMNQNLQNVMILVFETIEKCENFYDDSTHPQSINTPVVNETKIFGDCFYFPLVKAIRSGIKDHRGLKTIIANFVKSLDDDDVNYYFNNFPEMILIHSPVSMELEENTGRKKKIVKPMHLIPES</sequence>
<evidence type="ECO:0000313" key="2">
    <source>
        <dbReference type="WBParaSite" id="PDA_v2.g16557.t1"/>
    </source>
</evidence>